<name>A0AAV9ZCP2_9AGAR</name>
<dbReference type="AlphaFoldDB" id="A0AAV9ZCP2"/>
<proteinExistence type="predicted"/>
<keyword evidence="2" id="KW-1185">Reference proteome</keyword>
<evidence type="ECO:0000313" key="2">
    <source>
        <dbReference type="Proteomes" id="UP001362999"/>
    </source>
</evidence>
<dbReference type="EMBL" id="JAWWNJ010000167">
    <property type="protein sequence ID" value="KAK6977595.1"/>
    <property type="molecule type" value="Genomic_DNA"/>
</dbReference>
<sequence>MFLSRVVQVHSPATACHAATEVFIIDEQIYKARSAVIDFDFSTTVIPAPSSLALPVSWVKYQVSAGDVQNPRMKSSLWTFGALPCTSHVPDSTSFRWLKQTWNTVLTRDGTLNVTVIDISSGEPTLPLPRVHELRARLTHPANLSNRLLVHASIDTEYQRLIEDECEDWIIAVFIQLMSQPLDQRYTLLAANMNYMQQHLNIEVAAFEKFPLAYGRFLLLISA</sequence>
<accession>A0AAV9ZCP2</accession>
<protein>
    <submittedName>
        <fullName evidence="1">Uncharacterized protein</fullName>
    </submittedName>
</protein>
<dbReference type="Proteomes" id="UP001362999">
    <property type="component" value="Unassembled WGS sequence"/>
</dbReference>
<evidence type="ECO:0000313" key="1">
    <source>
        <dbReference type="EMBL" id="KAK6977595.1"/>
    </source>
</evidence>
<comment type="caution">
    <text evidence="1">The sequence shown here is derived from an EMBL/GenBank/DDBJ whole genome shotgun (WGS) entry which is preliminary data.</text>
</comment>
<reference evidence="1 2" key="1">
    <citation type="journal article" date="2024" name="J Genomics">
        <title>Draft genome sequencing and assembly of Favolaschia claudopus CIRM-BRFM 2984 isolated from oak limbs.</title>
        <authorList>
            <person name="Navarro D."/>
            <person name="Drula E."/>
            <person name="Chaduli D."/>
            <person name="Cazenave R."/>
            <person name="Ahrendt S."/>
            <person name="Wang J."/>
            <person name="Lipzen A."/>
            <person name="Daum C."/>
            <person name="Barry K."/>
            <person name="Grigoriev I.V."/>
            <person name="Favel A."/>
            <person name="Rosso M.N."/>
            <person name="Martin F."/>
        </authorList>
    </citation>
    <scope>NUCLEOTIDE SEQUENCE [LARGE SCALE GENOMIC DNA]</scope>
    <source>
        <strain evidence="1 2">CIRM-BRFM 2984</strain>
    </source>
</reference>
<gene>
    <name evidence="1" type="ORF">R3P38DRAFT_3411610</name>
</gene>
<organism evidence="1 2">
    <name type="scientific">Favolaschia claudopus</name>
    <dbReference type="NCBI Taxonomy" id="2862362"/>
    <lineage>
        <taxon>Eukaryota</taxon>
        <taxon>Fungi</taxon>
        <taxon>Dikarya</taxon>
        <taxon>Basidiomycota</taxon>
        <taxon>Agaricomycotina</taxon>
        <taxon>Agaricomycetes</taxon>
        <taxon>Agaricomycetidae</taxon>
        <taxon>Agaricales</taxon>
        <taxon>Marasmiineae</taxon>
        <taxon>Mycenaceae</taxon>
        <taxon>Favolaschia</taxon>
    </lineage>
</organism>